<evidence type="ECO:0000313" key="2">
    <source>
        <dbReference type="Proteomes" id="UP000694044"/>
    </source>
</evidence>
<gene>
    <name evidence="1" type="ORF">PHYPSEUDO_011312</name>
</gene>
<protein>
    <submittedName>
        <fullName evidence="1">Uncharacterized protein</fullName>
    </submittedName>
</protein>
<accession>A0A8T1WAE8</accession>
<proteinExistence type="predicted"/>
<dbReference type="AlphaFoldDB" id="A0A8T1WAE8"/>
<dbReference type="Proteomes" id="UP000694044">
    <property type="component" value="Unassembled WGS sequence"/>
</dbReference>
<organism evidence="1 2">
    <name type="scientific">Phytophthora pseudosyringae</name>
    <dbReference type="NCBI Taxonomy" id="221518"/>
    <lineage>
        <taxon>Eukaryota</taxon>
        <taxon>Sar</taxon>
        <taxon>Stramenopiles</taxon>
        <taxon>Oomycota</taxon>
        <taxon>Peronosporomycetes</taxon>
        <taxon>Peronosporales</taxon>
        <taxon>Peronosporaceae</taxon>
        <taxon>Phytophthora</taxon>
    </lineage>
</organism>
<sequence length="133" mass="14718">MSIALHAKLIANGGDRPRVVMPVGQSVECFSLCNQQLVAYQLIAVLAKLDEGSGGGMSITQFAIECVRTIAFGLKGSLESGVIQFQRCLSGYAFHRSTDRGERRLNRIKIERGQRDLRDGDDSRRRSSGCTWR</sequence>
<dbReference type="EMBL" id="JAGDFM010000050">
    <property type="protein sequence ID" value="KAG7389043.1"/>
    <property type="molecule type" value="Genomic_DNA"/>
</dbReference>
<evidence type="ECO:0000313" key="1">
    <source>
        <dbReference type="EMBL" id="KAG7389043.1"/>
    </source>
</evidence>
<comment type="caution">
    <text evidence="1">The sequence shown here is derived from an EMBL/GenBank/DDBJ whole genome shotgun (WGS) entry which is preliminary data.</text>
</comment>
<keyword evidence="2" id="KW-1185">Reference proteome</keyword>
<reference evidence="1" key="1">
    <citation type="submission" date="2021-02" db="EMBL/GenBank/DDBJ databases">
        <authorList>
            <person name="Palmer J.M."/>
        </authorList>
    </citation>
    <scope>NUCLEOTIDE SEQUENCE</scope>
    <source>
        <strain evidence="1">SCRP734</strain>
    </source>
</reference>
<name>A0A8T1WAE8_9STRA</name>